<evidence type="ECO:0000313" key="3">
    <source>
        <dbReference type="Proteomes" id="UP000606499"/>
    </source>
</evidence>
<evidence type="ECO:0000259" key="1">
    <source>
        <dbReference type="Pfam" id="PF01261"/>
    </source>
</evidence>
<reference evidence="2" key="1">
    <citation type="submission" date="2020-08" db="EMBL/GenBank/DDBJ databases">
        <title>Genome public.</title>
        <authorList>
            <person name="Liu C."/>
            <person name="Sun Q."/>
        </authorList>
    </citation>
    <scope>NUCLEOTIDE SEQUENCE</scope>
    <source>
        <strain evidence="2">NSJ-28</strain>
    </source>
</reference>
<sequence length="286" mass="32374">MKSVTIDRIAGMNCHYRYYTLADFFAGLQRNGITHAELWTCASHFLLDAQHWQDTRAVRNLARQYGITIICLTPEQNNPKPYNLAAKDPELIERTYRYFCNAICAAEELECHLLSVSSGWGFYSEPRAEAWKRSAEMLHRIAEYAHSHGACLAMETLLPRETTLVRTLAEAKEMLHTVGSDGLKLNLDLGSMAAAGETVRQWFSACGTEIVHCHFVDGNPTGHLAWGDGNRNPGEDLDVFIQSDYPGYFSLELLAPEYYQMPWLAEQKSLKTLSPWLETTGKEGYR</sequence>
<organism evidence="2 3">
    <name type="scientific">Agathobaculum faecis</name>
    <dbReference type="NCBI Taxonomy" id="2763013"/>
    <lineage>
        <taxon>Bacteria</taxon>
        <taxon>Bacillati</taxon>
        <taxon>Bacillota</taxon>
        <taxon>Clostridia</taxon>
        <taxon>Eubacteriales</taxon>
        <taxon>Butyricicoccaceae</taxon>
        <taxon>Agathobaculum</taxon>
    </lineage>
</organism>
<evidence type="ECO:0000313" key="2">
    <source>
        <dbReference type="EMBL" id="MBC5726411.1"/>
    </source>
</evidence>
<dbReference type="InterPro" id="IPR050312">
    <property type="entry name" value="IolE/XylAMocC-like"/>
</dbReference>
<keyword evidence="3" id="KW-1185">Reference proteome</keyword>
<keyword evidence="2" id="KW-0413">Isomerase</keyword>
<comment type="caution">
    <text evidence="2">The sequence shown here is derived from an EMBL/GenBank/DDBJ whole genome shotgun (WGS) entry which is preliminary data.</text>
</comment>
<dbReference type="Gene3D" id="3.20.20.150">
    <property type="entry name" value="Divalent-metal-dependent TIM barrel enzymes"/>
    <property type="match status" value="1"/>
</dbReference>
<proteinExistence type="predicted"/>
<gene>
    <name evidence="2" type="ORF">H8S45_13200</name>
</gene>
<dbReference type="PANTHER" id="PTHR12110:SF21">
    <property type="entry name" value="XYLOSE ISOMERASE-LIKE TIM BARREL DOMAIN-CONTAINING PROTEIN"/>
    <property type="match status" value="1"/>
</dbReference>
<dbReference type="SUPFAM" id="SSF51658">
    <property type="entry name" value="Xylose isomerase-like"/>
    <property type="match status" value="1"/>
</dbReference>
<dbReference type="InterPro" id="IPR013022">
    <property type="entry name" value="Xyl_isomerase-like_TIM-brl"/>
</dbReference>
<dbReference type="GO" id="GO:0016853">
    <property type="term" value="F:isomerase activity"/>
    <property type="evidence" value="ECO:0007669"/>
    <property type="project" value="UniProtKB-KW"/>
</dbReference>
<dbReference type="Proteomes" id="UP000606499">
    <property type="component" value="Unassembled WGS sequence"/>
</dbReference>
<dbReference type="RefSeq" id="WP_054327193.1">
    <property type="nucleotide sequence ID" value="NZ_JACOPL010000015.1"/>
</dbReference>
<protein>
    <submittedName>
        <fullName evidence="2">Sugar phosphate isomerase/epimerase</fullName>
    </submittedName>
</protein>
<dbReference type="EMBL" id="JACOPL010000015">
    <property type="protein sequence ID" value="MBC5726411.1"/>
    <property type="molecule type" value="Genomic_DNA"/>
</dbReference>
<dbReference type="Pfam" id="PF01261">
    <property type="entry name" value="AP_endonuc_2"/>
    <property type="match status" value="1"/>
</dbReference>
<name>A0A923LXW3_9FIRM</name>
<dbReference type="AlphaFoldDB" id="A0A923LXW3"/>
<accession>A0A923LXW3</accession>
<dbReference type="InterPro" id="IPR036237">
    <property type="entry name" value="Xyl_isomerase-like_sf"/>
</dbReference>
<dbReference type="PANTHER" id="PTHR12110">
    <property type="entry name" value="HYDROXYPYRUVATE ISOMERASE"/>
    <property type="match status" value="1"/>
</dbReference>
<feature type="domain" description="Xylose isomerase-like TIM barrel" evidence="1">
    <location>
        <begin position="29"/>
        <end position="257"/>
    </location>
</feature>